<dbReference type="Pfam" id="PF02608">
    <property type="entry name" value="Bmp"/>
    <property type="match status" value="1"/>
</dbReference>
<dbReference type="CDD" id="cd19963">
    <property type="entry name" value="PBP1_BMP-like"/>
    <property type="match status" value="1"/>
</dbReference>
<dbReference type="PANTHER" id="PTHR43208">
    <property type="entry name" value="ABC TRANSPORTER SUBSTRATE-BINDING PROTEIN"/>
    <property type="match status" value="1"/>
</dbReference>
<keyword evidence="1 2" id="KW-0732">Signal</keyword>
<reference evidence="4" key="1">
    <citation type="submission" date="2020-10" db="EMBL/GenBank/DDBJ databases">
        <authorList>
            <person name="Gilroy R."/>
        </authorList>
    </citation>
    <scope>NUCLEOTIDE SEQUENCE</scope>
    <source>
        <strain evidence="4">ChiSjej6B24-2974</strain>
    </source>
</reference>
<name>A0A9D0ZLI3_9FIRM</name>
<dbReference type="EMBL" id="DVFZ01000056">
    <property type="protein sequence ID" value="HIQ82618.1"/>
    <property type="molecule type" value="Genomic_DNA"/>
</dbReference>
<dbReference type="Proteomes" id="UP000824260">
    <property type="component" value="Unassembled WGS sequence"/>
</dbReference>
<organism evidence="4 5">
    <name type="scientific">Candidatus Pullichristensenella stercorigallinarum</name>
    <dbReference type="NCBI Taxonomy" id="2840909"/>
    <lineage>
        <taxon>Bacteria</taxon>
        <taxon>Bacillati</taxon>
        <taxon>Bacillota</taxon>
        <taxon>Clostridia</taxon>
        <taxon>Candidatus Pullichristensenella</taxon>
    </lineage>
</organism>
<proteinExistence type="predicted"/>
<feature type="signal peptide" evidence="2">
    <location>
        <begin position="1"/>
        <end position="29"/>
    </location>
</feature>
<evidence type="ECO:0000259" key="3">
    <source>
        <dbReference type="Pfam" id="PF02608"/>
    </source>
</evidence>
<feature type="chain" id="PRO_5039696160" evidence="2">
    <location>
        <begin position="30"/>
        <end position="367"/>
    </location>
</feature>
<evidence type="ECO:0000313" key="5">
    <source>
        <dbReference type="Proteomes" id="UP000824260"/>
    </source>
</evidence>
<evidence type="ECO:0000313" key="4">
    <source>
        <dbReference type="EMBL" id="HIQ82618.1"/>
    </source>
</evidence>
<dbReference type="Gene3D" id="3.40.50.2300">
    <property type="match status" value="2"/>
</dbReference>
<dbReference type="GO" id="GO:0005886">
    <property type="term" value="C:plasma membrane"/>
    <property type="evidence" value="ECO:0007669"/>
    <property type="project" value="InterPro"/>
</dbReference>
<reference evidence="4" key="2">
    <citation type="journal article" date="2021" name="PeerJ">
        <title>Extensive microbial diversity within the chicken gut microbiome revealed by metagenomics and culture.</title>
        <authorList>
            <person name="Gilroy R."/>
            <person name="Ravi A."/>
            <person name="Getino M."/>
            <person name="Pursley I."/>
            <person name="Horton D.L."/>
            <person name="Alikhan N.F."/>
            <person name="Baker D."/>
            <person name="Gharbi K."/>
            <person name="Hall N."/>
            <person name="Watson M."/>
            <person name="Adriaenssens E.M."/>
            <person name="Foster-Nyarko E."/>
            <person name="Jarju S."/>
            <person name="Secka A."/>
            <person name="Antonio M."/>
            <person name="Oren A."/>
            <person name="Chaudhuri R.R."/>
            <person name="La Ragione R."/>
            <person name="Hildebrand F."/>
            <person name="Pallen M.J."/>
        </authorList>
    </citation>
    <scope>NUCLEOTIDE SEQUENCE</scope>
    <source>
        <strain evidence="4">ChiSjej6B24-2974</strain>
    </source>
</reference>
<gene>
    <name evidence="4" type="ORF">IAA52_05895</name>
</gene>
<accession>A0A9D0ZLI3</accession>
<dbReference type="InterPro" id="IPR052910">
    <property type="entry name" value="ABC-Purine-Binding"/>
</dbReference>
<dbReference type="AlphaFoldDB" id="A0A9D0ZLI3"/>
<sequence>MWREESMKKLFALVLSLMLVFAFAGSALAFEPVPADEIKVGFVYIGDPSDKGYTLAHHEGTLEMQEALGLRDDQILVKTNVTEDSACENAILELIEQGCNVIFGNSFGFGTYMAELAEEYPEVIFLHCSGNLSNDVNFANYFGRIWEARYLAGIAAGLRTENNHLGYVAAMQIPECIYSMNAYFLGARSVNPDVTMDVLFTNTWYDPTIEGQAAQALIDMGCDVIAQHQDTTMPVAAAEEAGVWACGYNCDMTEDGPNAHLTAPIWHWGIYVTEQVQAVIDGTWEPVNRLEGMNEGWVDISPLTENCAEGTEEAVAAAREAISTGELQIFSGEITDNEGNVVVAEGQTLSDAEILAITWFCEGITVN</sequence>
<feature type="domain" description="ABC transporter substrate-binding protein PnrA-like" evidence="3">
    <location>
        <begin position="39"/>
        <end position="321"/>
    </location>
</feature>
<dbReference type="InterPro" id="IPR003760">
    <property type="entry name" value="PnrA-like"/>
</dbReference>
<evidence type="ECO:0000256" key="2">
    <source>
        <dbReference type="SAM" id="SignalP"/>
    </source>
</evidence>
<protein>
    <submittedName>
        <fullName evidence="4">BMP family ABC transporter substrate-binding protein</fullName>
    </submittedName>
</protein>
<comment type="caution">
    <text evidence="4">The sequence shown here is derived from an EMBL/GenBank/DDBJ whole genome shotgun (WGS) entry which is preliminary data.</text>
</comment>
<dbReference type="PANTHER" id="PTHR43208:SF1">
    <property type="entry name" value="ABC TRANSPORTER SUBSTRATE-BINDING PROTEIN"/>
    <property type="match status" value="1"/>
</dbReference>
<evidence type="ECO:0000256" key="1">
    <source>
        <dbReference type="ARBA" id="ARBA00022729"/>
    </source>
</evidence>